<dbReference type="EMBL" id="JBHPBY010000352">
    <property type="protein sequence ID" value="MFC1852701.1"/>
    <property type="molecule type" value="Genomic_DNA"/>
</dbReference>
<evidence type="ECO:0008006" key="3">
    <source>
        <dbReference type="Google" id="ProtNLM"/>
    </source>
</evidence>
<sequence>MDQYANSVLLKTKIRAPQKASRELEVEVLSDVELSIIMAFIFGKCRELQLPSQCRSILVLDSKMKILEKEQMSTGPDSESQRFQRNGASFKNQKITLTIVTVIATKSGRKKQCGLYLSSAARANWG</sequence>
<protein>
    <recommendedName>
        <fullName evidence="3">RadC-like JAB domain-containing protein</fullName>
    </recommendedName>
</protein>
<gene>
    <name evidence="1" type="ORF">ACFL27_21080</name>
</gene>
<accession>A0ABV6Z2N7</accession>
<reference evidence="1 2" key="1">
    <citation type="submission" date="2024-09" db="EMBL/GenBank/DDBJ databases">
        <title>Laminarin stimulates single cell rates of sulfate reduction while oxygen inhibits transcriptomic activity in coastal marine sediment.</title>
        <authorList>
            <person name="Lindsay M."/>
            <person name="Orcutt B."/>
            <person name="Emerson D."/>
            <person name="Stepanauskas R."/>
            <person name="D'Angelo T."/>
        </authorList>
    </citation>
    <scope>NUCLEOTIDE SEQUENCE [LARGE SCALE GENOMIC DNA]</scope>
    <source>
        <strain evidence="1">SAG AM-311-K15</strain>
    </source>
</reference>
<keyword evidence="2" id="KW-1185">Reference proteome</keyword>
<proteinExistence type="predicted"/>
<name>A0ABV6Z2N7_UNCC1</name>
<organism evidence="1 2">
    <name type="scientific">candidate division CSSED10-310 bacterium</name>
    <dbReference type="NCBI Taxonomy" id="2855610"/>
    <lineage>
        <taxon>Bacteria</taxon>
        <taxon>Bacteria division CSSED10-310</taxon>
    </lineage>
</organism>
<comment type="caution">
    <text evidence="1">The sequence shown here is derived from an EMBL/GenBank/DDBJ whole genome shotgun (WGS) entry which is preliminary data.</text>
</comment>
<dbReference type="Proteomes" id="UP001594351">
    <property type="component" value="Unassembled WGS sequence"/>
</dbReference>
<evidence type="ECO:0000313" key="2">
    <source>
        <dbReference type="Proteomes" id="UP001594351"/>
    </source>
</evidence>
<evidence type="ECO:0000313" key="1">
    <source>
        <dbReference type="EMBL" id="MFC1852701.1"/>
    </source>
</evidence>